<dbReference type="Proteomes" id="UP000195807">
    <property type="component" value="Chromosome"/>
</dbReference>
<reference evidence="1 2" key="1">
    <citation type="submission" date="2017-01" db="EMBL/GenBank/DDBJ databases">
        <title>Complete genome sequence of esterase-producing bacterium Croceicoccus marinus E4A9.</title>
        <authorList>
            <person name="Wu Y.-H."/>
            <person name="Cheng H."/>
            <person name="Xu L."/>
            <person name="Huo Y.-Y."/>
            <person name="Wang C.-S."/>
            <person name="Xu X.-W."/>
        </authorList>
    </citation>
    <scope>NUCLEOTIDE SEQUENCE [LARGE SCALE GENOMIC DNA]</scope>
    <source>
        <strain evidence="1 2">E4A9</strain>
    </source>
</reference>
<sequence>MREIPFDRYPVIAADLIRNHGPAALSLVAEEHRQATIGCDAEGAAFWRLVSARMKNGPITCATACDHEQMPD</sequence>
<dbReference type="KEGG" id="cman:A9D14_04850"/>
<name>A0A1Z1FA55_9SPHN</name>
<keyword evidence="2" id="KW-1185">Reference proteome</keyword>
<dbReference type="EMBL" id="CP019602">
    <property type="protein sequence ID" value="ARU15632.1"/>
    <property type="molecule type" value="Genomic_DNA"/>
</dbReference>
<organism evidence="1 2">
    <name type="scientific">Croceicoccus marinus</name>
    <dbReference type="NCBI Taxonomy" id="450378"/>
    <lineage>
        <taxon>Bacteria</taxon>
        <taxon>Pseudomonadati</taxon>
        <taxon>Pseudomonadota</taxon>
        <taxon>Alphaproteobacteria</taxon>
        <taxon>Sphingomonadales</taxon>
        <taxon>Erythrobacteraceae</taxon>
        <taxon>Croceicoccus</taxon>
    </lineage>
</organism>
<evidence type="ECO:0000313" key="2">
    <source>
        <dbReference type="Proteomes" id="UP000195807"/>
    </source>
</evidence>
<protein>
    <submittedName>
        <fullName evidence="1">Uncharacterized protein</fullName>
    </submittedName>
</protein>
<accession>A0A1Z1FA55</accession>
<dbReference type="AlphaFoldDB" id="A0A1Z1FA55"/>
<evidence type="ECO:0000313" key="1">
    <source>
        <dbReference type="EMBL" id="ARU15632.1"/>
    </source>
</evidence>
<dbReference type="RefSeq" id="WP_066843442.1">
    <property type="nucleotide sequence ID" value="NZ_CP019602.1"/>
</dbReference>
<proteinExistence type="predicted"/>
<gene>
    <name evidence="1" type="ORF">A9D14_04850</name>
</gene>